<protein>
    <submittedName>
        <fullName evidence="2">Family 2 glycosyl transferase</fullName>
    </submittedName>
</protein>
<accession>A0AAN1JEN1</accession>
<evidence type="ECO:0000313" key="2">
    <source>
        <dbReference type="EMBL" id="EIN00653.1"/>
    </source>
</evidence>
<proteinExistence type="predicted"/>
<evidence type="ECO:0000313" key="1">
    <source>
        <dbReference type="EMBL" id="AUT72330.1"/>
    </source>
</evidence>
<dbReference type="AlphaFoldDB" id="A0AAN1JEN1"/>
<dbReference type="KEGG" id="phs:C2L64_29595"/>
<dbReference type="Proteomes" id="UP000004980">
    <property type="component" value="Unassembled WGS sequence"/>
</dbReference>
<reference evidence="1 4" key="2">
    <citation type="submission" date="2018-01" db="EMBL/GenBank/DDBJ databases">
        <title>Species boundaries and ecological features among Paraburkholderia terrae DSMZ17804T, P. hospita DSMZ17164T and P. caribensis DSMZ13236T.</title>
        <authorList>
            <person name="Pratama A.A."/>
        </authorList>
    </citation>
    <scope>NUCLEOTIDE SEQUENCE [LARGE SCALE GENOMIC DNA]</scope>
    <source>
        <strain evidence="1 4">DSM 17164</strain>
    </source>
</reference>
<name>A0AAN1JEN1_9BURK</name>
<keyword evidence="2" id="KW-0808">Transferase</keyword>
<evidence type="ECO:0000313" key="3">
    <source>
        <dbReference type="Proteomes" id="UP000004980"/>
    </source>
</evidence>
<dbReference type="EMBL" id="CP026106">
    <property type="protein sequence ID" value="AUT72330.1"/>
    <property type="molecule type" value="Genomic_DNA"/>
</dbReference>
<reference evidence="2 3" key="1">
    <citation type="journal article" date="2012" name="J. Bacteriol.">
        <title>Draft Genome Sequence of the Soil Bacterium Burkholderia terrae Strain BS001, Which Interacts with Fungal Surface Structures.</title>
        <authorList>
            <person name="Nazir R."/>
            <person name="Hansen M.A."/>
            <person name="Sorensen S."/>
            <person name="van Elsas J.D."/>
        </authorList>
    </citation>
    <scope>NUCLEOTIDE SEQUENCE [LARGE SCALE GENOMIC DNA]</scope>
    <source>
        <strain evidence="2 3">BS001</strain>
    </source>
</reference>
<sequence>MRVAFYRTYVDADGHRHVHGANLRVPAKVRHRTGGIPPIACCEDVALADMWIATETETSPCLSAAEAPARCAFATSWRPA</sequence>
<gene>
    <name evidence="1" type="ORF">C2L64_29595</name>
    <name evidence="2" type="ORF">WQE_12286</name>
</gene>
<dbReference type="EMBL" id="AKAU01000076">
    <property type="protein sequence ID" value="EIN00653.1"/>
    <property type="molecule type" value="Genomic_DNA"/>
</dbReference>
<keyword evidence="3" id="KW-1185">Reference proteome</keyword>
<dbReference type="GO" id="GO:0016740">
    <property type="term" value="F:transferase activity"/>
    <property type="evidence" value="ECO:0007669"/>
    <property type="project" value="UniProtKB-KW"/>
</dbReference>
<dbReference type="Proteomes" id="UP000236649">
    <property type="component" value="Chromosome 2"/>
</dbReference>
<organism evidence="1 4">
    <name type="scientific">Paraburkholderia hospita</name>
    <dbReference type="NCBI Taxonomy" id="169430"/>
    <lineage>
        <taxon>Bacteria</taxon>
        <taxon>Pseudomonadati</taxon>
        <taxon>Pseudomonadota</taxon>
        <taxon>Betaproteobacteria</taxon>
        <taxon>Burkholderiales</taxon>
        <taxon>Burkholderiaceae</taxon>
        <taxon>Paraburkholderia</taxon>
    </lineage>
</organism>
<evidence type="ECO:0000313" key="4">
    <source>
        <dbReference type="Proteomes" id="UP000236649"/>
    </source>
</evidence>